<name>A0A1W1BK50_9ZZZZ</name>
<proteinExistence type="predicted"/>
<protein>
    <submittedName>
        <fullName evidence="1">Uncharacterized protein</fullName>
    </submittedName>
</protein>
<dbReference type="EMBL" id="FPHI01000006">
    <property type="protein sequence ID" value="SFV53851.1"/>
    <property type="molecule type" value="Genomic_DNA"/>
</dbReference>
<sequence>MSEENVVERVCLLALMKKEPDETLKDVQKMLVETGMFDMKECKAVFKMLKSEQYISEDGGLTMKGVMEAKLAEEMFKQ</sequence>
<evidence type="ECO:0000313" key="1">
    <source>
        <dbReference type="EMBL" id="SFV53851.1"/>
    </source>
</evidence>
<organism evidence="1">
    <name type="scientific">hydrothermal vent metagenome</name>
    <dbReference type="NCBI Taxonomy" id="652676"/>
    <lineage>
        <taxon>unclassified sequences</taxon>
        <taxon>metagenomes</taxon>
        <taxon>ecological metagenomes</taxon>
    </lineage>
</organism>
<gene>
    <name evidence="1" type="ORF">MNB_SV-3-233</name>
</gene>
<dbReference type="AlphaFoldDB" id="A0A1W1BK50"/>
<accession>A0A1W1BK50</accession>
<reference evidence="1" key="1">
    <citation type="submission" date="2016-10" db="EMBL/GenBank/DDBJ databases">
        <authorList>
            <person name="de Groot N.N."/>
        </authorList>
    </citation>
    <scope>NUCLEOTIDE SEQUENCE</scope>
</reference>